<protein>
    <submittedName>
        <fullName evidence="2">Unannotated protein</fullName>
    </submittedName>
</protein>
<name>A0A6J6C1U9_9ZZZZ</name>
<feature type="compositionally biased region" description="Gly residues" evidence="1">
    <location>
        <begin position="51"/>
        <end position="63"/>
    </location>
</feature>
<gene>
    <name evidence="2" type="ORF">UFOPK1446_00608</name>
</gene>
<sequence length="76" mass="7567">MAAGGGNLSGARDGLGAHQGEPHATIRSEALLWGEVVHIKFGRVNQKSTGTTGGIKGHQGIGVGANNARGLDGHTG</sequence>
<feature type="region of interest" description="Disordered" evidence="1">
    <location>
        <begin position="46"/>
        <end position="76"/>
    </location>
</feature>
<reference evidence="2" key="1">
    <citation type="submission" date="2020-05" db="EMBL/GenBank/DDBJ databases">
        <authorList>
            <person name="Chiriac C."/>
            <person name="Salcher M."/>
            <person name="Ghai R."/>
            <person name="Kavagutti S V."/>
        </authorList>
    </citation>
    <scope>NUCLEOTIDE SEQUENCE</scope>
</reference>
<accession>A0A6J6C1U9</accession>
<proteinExistence type="predicted"/>
<organism evidence="2">
    <name type="scientific">freshwater metagenome</name>
    <dbReference type="NCBI Taxonomy" id="449393"/>
    <lineage>
        <taxon>unclassified sequences</taxon>
        <taxon>metagenomes</taxon>
        <taxon>ecological metagenomes</taxon>
    </lineage>
</organism>
<feature type="region of interest" description="Disordered" evidence="1">
    <location>
        <begin position="1"/>
        <end position="22"/>
    </location>
</feature>
<dbReference type="EMBL" id="CAEZSO010000107">
    <property type="protein sequence ID" value="CAB4544473.1"/>
    <property type="molecule type" value="Genomic_DNA"/>
</dbReference>
<dbReference type="AlphaFoldDB" id="A0A6J6C1U9"/>
<evidence type="ECO:0000313" key="2">
    <source>
        <dbReference type="EMBL" id="CAB4544473.1"/>
    </source>
</evidence>
<evidence type="ECO:0000256" key="1">
    <source>
        <dbReference type="SAM" id="MobiDB-lite"/>
    </source>
</evidence>